<dbReference type="Proteomes" id="UP001237156">
    <property type="component" value="Unassembled WGS sequence"/>
</dbReference>
<sequence length="370" mass="37258">MPAATSAAAPAAHAPRPCGEFDLIRRYFLPSAPPAPSGGGVELGIGDDAALLAPQPGMLLAVSSDMLVAGRHFFEDADPAALGHKALAVNLSDLAAMGAQPLAFTLALALPQADHAWLAAFSQGLLALAGGHGCPLVGGDTTRGPLNVCITIFGQTPRGQALTRAGARAGDDIWISGSLGAARLALHALQGRITLPPATLAAARQRLERPAPRVALGLALRGVARSAIDLSDGLAGDLPHVLQASSQAAGQPLGAELDEQALIGLTAPWAQEAQEEQEAQPACGKSALDAAARLQAALAGGDDYELLFTAAPGARQAVLAAAAAAQTPVTRAGRVTRAEAAAPASIFLRAASGALRPLPAEARGFDHFAA</sequence>
<comment type="caution">
    <text evidence="2">Lacks conserved residue(s) required for the propagation of feature annotation.</text>
</comment>
<feature type="binding site" evidence="2">
    <location>
        <position position="140"/>
    </location>
    <ligand>
        <name>Mg(2+)</name>
        <dbReference type="ChEBI" id="CHEBI:18420"/>
        <label>1</label>
    </ligand>
</feature>
<dbReference type="RefSeq" id="WP_279523754.1">
    <property type="nucleotide sequence ID" value="NZ_JARVII010000004.1"/>
</dbReference>
<dbReference type="HAMAP" id="MF_02128">
    <property type="entry name" value="TMP_kinase"/>
    <property type="match status" value="1"/>
</dbReference>
<keyword evidence="2" id="KW-0460">Magnesium</keyword>
<feature type="binding site" evidence="2">
    <location>
        <position position="93"/>
    </location>
    <ligand>
        <name>Mg(2+)</name>
        <dbReference type="ChEBI" id="CHEBI:18420"/>
        <label>3</label>
    </ligand>
</feature>
<protein>
    <recommendedName>
        <fullName evidence="2">Thiamine-monophosphate kinase</fullName>
        <shortName evidence="2">TMP kinase</shortName>
        <shortName evidence="2">Thiamine-phosphate kinase</shortName>
        <ecNumber evidence="2">2.7.4.16</ecNumber>
    </recommendedName>
</protein>
<feature type="binding site" evidence="2">
    <location>
        <position position="302"/>
    </location>
    <ligand>
        <name>substrate</name>
    </ligand>
</feature>
<keyword evidence="2" id="KW-0547">Nucleotide-binding</keyword>
<feature type="binding site" evidence="2">
    <location>
        <position position="64"/>
    </location>
    <ligand>
        <name>Mg(2+)</name>
        <dbReference type="ChEBI" id="CHEBI:18420"/>
        <label>1</label>
    </ligand>
</feature>
<dbReference type="PIRSF" id="PIRSF005303">
    <property type="entry name" value="Thiam_monoph_kin"/>
    <property type="match status" value="1"/>
</dbReference>
<dbReference type="Pfam" id="PF00586">
    <property type="entry name" value="AIRS"/>
    <property type="match status" value="1"/>
</dbReference>
<proteinExistence type="inferred from homology"/>
<dbReference type="GO" id="GO:0009229">
    <property type="term" value="P:thiamine diphosphate biosynthetic process"/>
    <property type="evidence" value="ECO:0007669"/>
    <property type="project" value="UniProtKB-UniRule"/>
</dbReference>
<dbReference type="InterPro" id="IPR006283">
    <property type="entry name" value="ThiL-like"/>
</dbReference>
<comment type="caution">
    <text evidence="4">The sequence shown here is derived from an EMBL/GenBank/DDBJ whole genome shotgun (WGS) entry which is preliminary data.</text>
</comment>
<keyword evidence="2 4" id="KW-0418">Kinase</keyword>
<feature type="domain" description="PurM-like N-terminal" evidence="3">
    <location>
        <begin position="46"/>
        <end position="154"/>
    </location>
</feature>
<comment type="function">
    <text evidence="2">Catalyzes the ATP-dependent phosphorylation of thiamine-monophosphate (TMP) to form thiamine-pyrophosphate (TPP), the active form of vitamin B1.</text>
</comment>
<feature type="binding site" evidence="2">
    <location>
        <position position="72"/>
    </location>
    <ligand>
        <name>substrate</name>
    </ligand>
</feature>
<feature type="binding site" evidence="2">
    <location>
        <position position="48"/>
    </location>
    <ligand>
        <name>Mg(2+)</name>
        <dbReference type="ChEBI" id="CHEBI:18420"/>
        <label>3</label>
    </ligand>
</feature>
<dbReference type="GO" id="GO:0000287">
    <property type="term" value="F:magnesium ion binding"/>
    <property type="evidence" value="ECO:0007669"/>
    <property type="project" value="UniProtKB-UniRule"/>
</dbReference>
<feature type="binding site" evidence="2">
    <location>
        <position position="65"/>
    </location>
    <ligand>
        <name>Mg(2+)</name>
        <dbReference type="ChEBI" id="CHEBI:18420"/>
        <label>2</label>
    </ligand>
</feature>
<feature type="binding site" evidence="2">
    <location>
        <position position="63"/>
    </location>
    <ligand>
        <name>Mg(2+)</name>
        <dbReference type="ChEBI" id="CHEBI:18420"/>
        <label>4</label>
    </ligand>
</feature>
<dbReference type="InterPro" id="IPR016188">
    <property type="entry name" value="PurM-like_N"/>
</dbReference>
<dbReference type="PANTHER" id="PTHR30270:SF0">
    <property type="entry name" value="THIAMINE-MONOPHOSPHATE KINASE"/>
    <property type="match status" value="1"/>
</dbReference>
<keyword evidence="2 4" id="KW-0808">Transferase</keyword>
<name>A0AAW6RF21_9BURK</name>
<dbReference type="InterPro" id="IPR036676">
    <property type="entry name" value="PurM-like_C_sf"/>
</dbReference>
<comment type="miscellaneous">
    <text evidence="2">Reaction mechanism of ThiL seems to utilize a direct, inline transfer of the gamma-phosphate of ATP to TMP rather than a phosphorylated enzyme intermediate.</text>
</comment>
<dbReference type="SUPFAM" id="SSF56042">
    <property type="entry name" value="PurM C-terminal domain-like"/>
    <property type="match status" value="1"/>
</dbReference>
<comment type="catalytic activity">
    <reaction evidence="2">
        <text>thiamine phosphate + ATP = thiamine diphosphate + ADP</text>
        <dbReference type="Rhea" id="RHEA:15913"/>
        <dbReference type="ChEBI" id="CHEBI:30616"/>
        <dbReference type="ChEBI" id="CHEBI:37575"/>
        <dbReference type="ChEBI" id="CHEBI:58937"/>
        <dbReference type="ChEBI" id="CHEBI:456216"/>
        <dbReference type="EC" id="2.7.4.16"/>
    </reaction>
</comment>
<comment type="pathway">
    <text evidence="2">Cofactor biosynthesis; thiamine diphosphate biosynthesis; thiamine diphosphate from thiamine phosphate: step 1/1.</text>
</comment>
<dbReference type="GO" id="GO:0009030">
    <property type="term" value="F:thiamine-phosphate kinase activity"/>
    <property type="evidence" value="ECO:0007669"/>
    <property type="project" value="UniProtKB-UniRule"/>
</dbReference>
<dbReference type="GO" id="GO:0009228">
    <property type="term" value="P:thiamine biosynthetic process"/>
    <property type="evidence" value="ECO:0007669"/>
    <property type="project" value="UniProtKB-KW"/>
</dbReference>
<evidence type="ECO:0000259" key="3">
    <source>
        <dbReference type="Pfam" id="PF00586"/>
    </source>
</evidence>
<feature type="binding site" evidence="2">
    <location>
        <position position="93"/>
    </location>
    <ligand>
        <name>Mg(2+)</name>
        <dbReference type="ChEBI" id="CHEBI:18420"/>
        <label>4</label>
    </ligand>
</feature>
<evidence type="ECO:0000313" key="5">
    <source>
        <dbReference type="Proteomes" id="UP001237156"/>
    </source>
</evidence>
<dbReference type="EC" id="2.7.4.16" evidence="2"/>
<evidence type="ECO:0000256" key="1">
    <source>
        <dbReference type="ARBA" id="ARBA00022977"/>
    </source>
</evidence>
<dbReference type="NCBIfam" id="TIGR01379">
    <property type="entry name" value="thiL"/>
    <property type="match status" value="1"/>
</dbReference>
<feature type="binding site" evidence="2">
    <location>
        <position position="93"/>
    </location>
    <ligand>
        <name>Mg(2+)</name>
        <dbReference type="ChEBI" id="CHEBI:18420"/>
        <label>2</label>
    </ligand>
</feature>
<feature type="binding site" evidence="2">
    <location>
        <begin position="139"/>
        <end position="140"/>
    </location>
    <ligand>
        <name>ATP</name>
        <dbReference type="ChEBI" id="CHEBI:30616"/>
    </ligand>
</feature>
<dbReference type="InterPro" id="IPR036921">
    <property type="entry name" value="PurM-like_N_sf"/>
</dbReference>
<keyword evidence="1 2" id="KW-0784">Thiamine biosynthesis</keyword>
<dbReference type="SUPFAM" id="SSF55326">
    <property type="entry name" value="PurM N-terminal domain-like"/>
    <property type="match status" value="1"/>
</dbReference>
<dbReference type="GO" id="GO:0005524">
    <property type="term" value="F:ATP binding"/>
    <property type="evidence" value="ECO:0007669"/>
    <property type="project" value="UniProtKB-UniRule"/>
</dbReference>
<feature type="binding site" evidence="2">
    <location>
        <position position="164"/>
    </location>
    <ligand>
        <name>ATP</name>
        <dbReference type="ChEBI" id="CHEBI:30616"/>
    </ligand>
</feature>
<dbReference type="Gene3D" id="3.90.650.10">
    <property type="entry name" value="PurM-like C-terminal domain"/>
    <property type="match status" value="1"/>
</dbReference>
<comment type="similarity">
    <text evidence="2">Belongs to the thiamine-monophosphate kinase family.</text>
</comment>
<evidence type="ECO:0000256" key="2">
    <source>
        <dbReference type="HAMAP-Rule" id="MF_02128"/>
    </source>
</evidence>
<feature type="binding site" evidence="2">
    <location>
        <position position="65"/>
    </location>
    <ligand>
        <name>Mg(2+)</name>
        <dbReference type="ChEBI" id="CHEBI:18420"/>
        <label>1</label>
    </ligand>
</feature>
<keyword evidence="2" id="KW-0479">Metal-binding</keyword>
<dbReference type="CDD" id="cd02194">
    <property type="entry name" value="ThiL"/>
    <property type="match status" value="1"/>
</dbReference>
<keyword evidence="2" id="KW-0067">ATP-binding</keyword>
<dbReference type="Gene3D" id="3.30.1330.10">
    <property type="entry name" value="PurM-like, N-terminal domain"/>
    <property type="match status" value="1"/>
</dbReference>
<feature type="binding site" evidence="2">
    <location>
        <position position="229"/>
    </location>
    <ligand>
        <name>Mg(2+)</name>
        <dbReference type="ChEBI" id="CHEBI:18420"/>
        <label>3</label>
    </ligand>
</feature>
<feature type="binding site" evidence="2">
    <location>
        <position position="365"/>
    </location>
    <ligand>
        <name>substrate</name>
    </ligand>
</feature>
<evidence type="ECO:0000313" key="4">
    <source>
        <dbReference type="EMBL" id="MDG9698729.1"/>
    </source>
</evidence>
<dbReference type="EMBL" id="JARVII010000004">
    <property type="protein sequence ID" value="MDG9698729.1"/>
    <property type="molecule type" value="Genomic_DNA"/>
</dbReference>
<gene>
    <name evidence="2 4" type="primary">thiL</name>
    <name evidence="4" type="ORF">QB898_03170</name>
</gene>
<keyword evidence="5" id="KW-1185">Reference proteome</keyword>
<feature type="binding site" evidence="2">
    <location>
        <position position="231"/>
    </location>
    <ligand>
        <name>ATP</name>
        <dbReference type="ChEBI" id="CHEBI:30616"/>
    </ligand>
</feature>
<feature type="binding site" evidence="2">
    <location>
        <position position="48"/>
    </location>
    <ligand>
        <name>Mg(2+)</name>
        <dbReference type="ChEBI" id="CHEBI:18420"/>
        <label>4</label>
    </ligand>
</feature>
<dbReference type="AlphaFoldDB" id="A0AAW6RF21"/>
<organism evidence="4 5">
    <name type="scientific">Ottowia cancrivicina</name>
    <dbReference type="NCBI Taxonomy" id="3040346"/>
    <lineage>
        <taxon>Bacteria</taxon>
        <taxon>Pseudomonadati</taxon>
        <taxon>Pseudomonadota</taxon>
        <taxon>Betaproteobacteria</taxon>
        <taxon>Burkholderiales</taxon>
        <taxon>Comamonadaceae</taxon>
        <taxon>Ottowia</taxon>
    </lineage>
</organism>
<dbReference type="PANTHER" id="PTHR30270">
    <property type="entry name" value="THIAMINE-MONOPHOSPHATE KINASE"/>
    <property type="match status" value="1"/>
</dbReference>
<accession>A0AAW6RF21</accession>
<feature type="binding site" evidence="2">
    <location>
        <position position="232"/>
    </location>
    <ligand>
        <name>Mg(2+)</name>
        <dbReference type="ChEBI" id="CHEBI:18420"/>
        <label>5</label>
    </ligand>
</feature>
<reference evidence="4 5" key="1">
    <citation type="submission" date="2023-04" db="EMBL/GenBank/DDBJ databases">
        <title>Ottowia paracancer sp. nov., isolated from human stomach.</title>
        <authorList>
            <person name="Song Y."/>
        </authorList>
    </citation>
    <scope>NUCLEOTIDE SEQUENCE [LARGE SCALE GENOMIC DNA]</scope>
    <source>
        <strain evidence="4 5">10c7w1</strain>
    </source>
</reference>